<evidence type="ECO:0000259" key="2">
    <source>
        <dbReference type="Pfam" id="PF01965"/>
    </source>
</evidence>
<feature type="non-terminal residue" evidence="3">
    <location>
        <position position="1"/>
    </location>
</feature>
<dbReference type="PANTHER" id="PTHR42733:SF2">
    <property type="entry name" value="DJ-1_THIJ_PFPI FAMILY PROTEIN"/>
    <property type="match status" value="1"/>
</dbReference>
<dbReference type="Proteomes" id="UP001177140">
    <property type="component" value="Unassembled WGS sequence"/>
</dbReference>
<dbReference type="Gene3D" id="3.40.50.880">
    <property type="match status" value="2"/>
</dbReference>
<dbReference type="AlphaFoldDB" id="A0AA41RT01"/>
<proteinExistence type="inferred from homology"/>
<evidence type="ECO:0000313" key="4">
    <source>
        <dbReference type="Proteomes" id="UP001177140"/>
    </source>
</evidence>
<feature type="domain" description="DJ-1/PfpI" evidence="2">
    <location>
        <begin position="186"/>
        <end position="296"/>
    </location>
</feature>
<protein>
    <recommendedName>
        <fullName evidence="2">DJ-1/PfpI domain-containing protein</fullName>
    </recommendedName>
</protein>
<dbReference type="PANTHER" id="PTHR42733">
    <property type="entry name" value="DJ-1 PROTEIN"/>
    <property type="match status" value="1"/>
</dbReference>
<dbReference type="InterPro" id="IPR002818">
    <property type="entry name" value="DJ-1/PfpI"/>
</dbReference>
<organism evidence="3 4">
    <name type="scientific">Papaver nudicaule</name>
    <name type="common">Iceland poppy</name>
    <dbReference type="NCBI Taxonomy" id="74823"/>
    <lineage>
        <taxon>Eukaryota</taxon>
        <taxon>Viridiplantae</taxon>
        <taxon>Streptophyta</taxon>
        <taxon>Embryophyta</taxon>
        <taxon>Tracheophyta</taxon>
        <taxon>Spermatophyta</taxon>
        <taxon>Magnoliopsida</taxon>
        <taxon>Ranunculales</taxon>
        <taxon>Papaveraceae</taxon>
        <taxon>Papaveroideae</taxon>
        <taxon>Papaver</taxon>
    </lineage>
</organism>
<keyword evidence="4" id="KW-1185">Reference proteome</keyword>
<dbReference type="Pfam" id="PF01965">
    <property type="entry name" value="DJ-1_PfpI"/>
    <property type="match status" value="2"/>
</dbReference>
<comment type="caution">
    <text evidence="3">The sequence shown here is derived from an EMBL/GenBank/DDBJ whole genome shotgun (WGS) entry which is preliminary data.</text>
</comment>
<feature type="domain" description="DJ-1/PfpI" evidence="2">
    <location>
        <begin position="9"/>
        <end position="158"/>
    </location>
</feature>
<accession>A0AA41RT01</accession>
<dbReference type="InterPro" id="IPR029062">
    <property type="entry name" value="Class_I_gatase-like"/>
</dbReference>
<sequence>MVVIIPQRSILMICGDHMEEFKAKVAFQALHAFRFKVDVVCPRKKAGDYVHTSVFQPFVHQSFYETTGHKFTLNATFDEIEPTKYDGLLIPRGRAPEYLANIESVLEVAKKFAQTGKPIASICHGSLILAAADLLRGRTLTAYPSLKAVVIVAGAHWVPANSPANPKFISLFLETLGYKVYGADNKRILFLCGDFTEELELMVPFQALEALRCHVDAVCPDKKAGETCPTVIHEFESGHQTYSGKTCYNFPLTDTFEGSDSSCYDALVLPGGQAPEYLSVNENVLTLVKEFTNARKL</sequence>
<dbReference type="EMBL" id="JAJJMA010018864">
    <property type="protein sequence ID" value="MCL7023145.1"/>
    <property type="molecule type" value="Genomic_DNA"/>
</dbReference>
<dbReference type="SUPFAM" id="SSF52317">
    <property type="entry name" value="Class I glutamine amidotransferase-like"/>
    <property type="match status" value="2"/>
</dbReference>
<evidence type="ECO:0000256" key="1">
    <source>
        <dbReference type="ARBA" id="ARBA00008542"/>
    </source>
</evidence>
<dbReference type="InterPro" id="IPR006286">
    <property type="entry name" value="C56_PfpI-like"/>
</dbReference>
<evidence type="ECO:0000313" key="3">
    <source>
        <dbReference type="EMBL" id="MCL7023145.1"/>
    </source>
</evidence>
<comment type="similarity">
    <text evidence="1">Belongs to the peptidase C56 family.</text>
</comment>
<name>A0AA41RT01_PAPNU</name>
<gene>
    <name evidence="3" type="ORF">MKW94_025214</name>
</gene>
<reference evidence="3" key="1">
    <citation type="submission" date="2022-03" db="EMBL/GenBank/DDBJ databases">
        <title>A functionally conserved STORR gene fusion in Papaver species that diverged 16.8 million years ago.</title>
        <authorList>
            <person name="Catania T."/>
        </authorList>
    </citation>
    <scope>NUCLEOTIDE SEQUENCE</scope>
    <source>
        <strain evidence="3">S-191538</strain>
    </source>
</reference>